<reference evidence="2" key="1">
    <citation type="submission" date="2023-01" db="EMBL/GenBank/DDBJ databases">
        <authorList>
            <person name="Van Ghelder C."/>
            <person name="Rancurel C."/>
        </authorList>
    </citation>
    <scope>NUCLEOTIDE SEQUENCE</scope>
    <source>
        <strain evidence="2">CNCM I-4278</strain>
    </source>
</reference>
<feature type="region of interest" description="Disordered" evidence="1">
    <location>
        <begin position="184"/>
        <end position="307"/>
    </location>
</feature>
<organism evidence="2 3">
    <name type="scientific">Periconia digitata</name>
    <dbReference type="NCBI Taxonomy" id="1303443"/>
    <lineage>
        <taxon>Eukaryota</taxon>
        <taxon>Fungi</taxon>
        <taxon>Dikarya</taxon>
        <taxon>Ascomycota</taxon>
        <taxon>Pezizomycotina</taxon>
        <taxon>Dothideomycetes</taxon>
        <taxon>Pleosporomycetidae</taxon>
        <taxon>Pleosporales</taxon>
        <taxon>Massarineae</taxon>
        <taxon>Periconiaceae</taxon>
        <taxon>Periconia</taxon>
    </lineage>
</organism>
<feature type="compositionally biased region" description="Polar residues" evidence="1">
    <location>
        <begin position="67"/>
        <end position="102"/>
    </location>
</feature>
<feature type="region of interest" description="Disordered" evidence="1">
    <location>
        <begin position="509"/>
        <end position="560"/>
    </location>
</feature>
<evidence type="ECO:0000313" key="3">
    <source>
        <dbReference type="Proteomes" id="UP001152607"/>
    </source>
</evidence>
<dbReference type="PROSITE" id="PS51257">
    <property type="entry name" value="PROKAR_LIPOPROTEIN"/>
    <property type="match status" value="1"/>
</dbReference>
<evidence type="ECO:0000256" key="1">
    <source>
        <dbReference type="SAM" id="MobiDB-lite"/>
    </source>
</evidence>
<sequence>MAGKTEKAPWLALTMAGCCASKKDLVDSEDVENSRALKSNGTSMQICYEQPQPISQPIASPTIARPPTSSTTMSRHLSQWASQSREFATRASSRASVHTLSLTRPRKSHPRARPSIGRPTDFRHTNSVDGIQSMLDEATIPVRRRRSFRPLELSIYLPDGRLSPLPDFEEDGWVKKPAQALVRNRDSATDSISSGSGASEWLVQRKPVGSGSRRSSVQSTQSSQSRPPSDTFSVLPFLLEEPESSNVSTPTLVRRSHTSSTLSSSRRALSRLSSPSPSRARSSTAPSSRPVSLRKFKTDRDTPSDDVDAAIRELNTIVEERRADAYRSANFGSRFDNLPPPSPSSHVPAIAPSLRMKVRSETLSDIGSAFSAPLVTKALPTPPKKPLRLEPPKRTFSGPLDSNPVTPPTPNIPNRLGAWIKRSLPPTPSSTSVFRTAPSTPSFKSLKSAKSIKSLRSSKTNTPSTPFYQCQPASLHQDPSQQYFAMEHPSSHRSSTASSSTMTVTEVATTHTRQTSAATILSSYPSTPSLTSIRSHSPTSSLDSSSYPATIPSTPAAKPVKTRRVPAPLVLAKDNKDLRIEACLGSARSFASSTSSRASRDAYRRGSLKPPQSPNYGILRGMEICARQEGVLMNGGLNEKVLPSPGAVGVAF</sequence>
<feature type="compositionally biased region" description="Polar residues" evidence="1">
    <location>
        <begin position="429"/>
        <end position="441"/>
    </location>
</feature>
<feature type="compositionally biased region" description="Low complexity" evidence="1">
    <location>
        <begin position="520"/>
        <end position="546"/>
    </location>
</feature>
<dbReference type="AlphaFoldDB" id="A0A9W4U845"/>
<gene>
    <name evidence="2" type="ORF">PDIGIT_LOCUS4284</name>
</gene>
<dbReference type="EMBL" id="CAOQHR010000002">
    <property type="protein sequence ID" value="CAI6330681.1"/>
    <property type="molecule type" value="Genomic_DNA"/>
</dbReference>
<feature type="region of interest" description="Disordered" evidence="1">
    <location>
        <begin position="54"/>
        <end position="129"/>
    </location>
</feature>
<feature type="region of interest" description="Disordered" evidence="1">
    <location>
        <begin position="381"/>
        <end position="471"/>
    </location>
</feature>
<comment type="caution">
    <text evidence="2">The sequence shown here is derived from an EMBL/GenBank/DDBJ whole genome shotgun (WGS) entry which is preliminary data.</text>
</comment>
<feature type="compositionally biased region" description="Low complexity" evidence="1">
    <location>
        <begin position="54"/>
        <end position="63"/>
    </location>
</feature>
<feature type="compositionally biased region" description="Low complexity" evidence="1">
    <location>
        <begin position="258"/>
        <end position="289"/>
    </location>
</feature>
<proteinExistence type="predicted"/>
<feature type="compositionally biased region" description="Low complexity" evidence="1">
    <location>
        <begin position="442"/>
        <end position="459"/>
    </location>
</feature>
<feature type="region of interest" description="Disordered" evidence="1">
    <location>
        <begin position="594"/>
        <end position="614"/>
    </location>
</feature>
<accession>A0A9W4U845</accession>
<protein>
    <submittedName>
        <fullName evidence="2">Uncharacterized protein</fullName>
    </submittedName>
</protein>
<dbReference type="Proteomes" id="UP001152607">
    <property type="component" value="Unassembled WGS sequence"/>
</dbReference>
<keyword evidence="3" id="KW-1185">Reference proteome</keyword>
<feature type="compositionally biased region" description="Low complexity" evidence="1">
    <location>
        <begin position="207"/>
        <end position="229"/>
    </location>
</feature>
<dbReference type="OrthoDB" id="3595619at2759"/>
<name>A0A9W4U845_9PLEO</name>
<feature type="compositionally biased region" description="Polar residues" evidence="1">
    <location>
        <begin position="460"/>
        <end position="471"/>
    </location>
</feature>
<evidence type="ECO:0000313" key="2">
    <source>
        <dbReference type="EMBL" id="CAI6330681.1"/>
    </source>
</evidence>